<keyword evidence="3" id="KW-1185">Reference proteome</keyword>
<dbReference type="Proteomes" id="UP000321790">
    <property type="component" value="Unassembled WGS sequence"/>
</dbReference>
<dbReference type="EMBL" id="VOSC01000028">
    <property type="protein sequence ID" value="TXE08112.1"/>
    <property type="molecule type" value="Genomic_DNA"/>
</dbReference>
<evidence type="ECO:0000313" key="3">
    <source>
        <dbReference type="Proteomes" id="UP000321790"/>
    </source>
</evidence>
<dbReference type="Gene3D" id="2.60.40.740">
    <property type="match status" value="1"/>
</dbReference>
<reference evidence="3" key="1">
    <citation type="submission" date="2019-08" db="EMBL/GenBank/DDBJ databases">
        <title>Seonamhaeicola sediminis sp. nov., isolated from marine sediment.</title>
        <authorList>
            <person name="Cao W.R."/>
        </authorList>
    </citation>
    <scope>NUCLEOTIDE SEQUENCE [LARGE SCALE GENOMIC DNA]</scope>
    <source>
        <strain evidence="3">Gy8</strain>
    </source>
</reference>
<organism evidence="2 3">
    <name type="scientific">Seonamhaeicola algicola</name>
    <dbReference type="NCBI Taxonomy" id="1719036"/>
    <lineage>
        <taxon>Bacteria</taxon>
        <taxon>Pseudomonadati</taxon>
        <taxon>Bacteroidota</taxon>
        <taxon>Flavobacteriia</taxon>
        <taxon>Flavobacteriales</taxon>
        <taxon>Flavobacteriaceae</taxon>
    </lineage>
</organism>
<accession>A0A5C7AQH8</accession>
<dbReference type="PANTHER" id="PTHR34819:SF3">
    <property type="entry name" value="CELL SURFACE PROTEIN"/>
    <property type="match status" value="1"/>
</dbReference>
<dbReference type="AlphaFoldDB" id="A0A5C7AQH8"/>
<dbReference type="InterPro" id="IPR028974">
    <property type="entry name" value="TSP_type-3_rpt"/>
</dbReference>
<feature type="domain" description="DUF7507" evidence="1">
    <location>
        <begin position="239"/>
        <end position="339"/>
    </location>
</feature>
<dbReference type="OrthoDB" id="1236981at2"/>
<proteinExistence type="predicted"/>
<dbReference type="NCBIfam" id="TIGR01451">
    <property type="entry name" value="B_ant_repeat"/>
    <property type="match status" value="1"/>
</dbReference>
<name>A0A5C7AQH8_9FLAO</name>
<dbReference type="InterPro" id="IPR055354">
    <property type="entry name" value="DUF7507"/>
</dbReference>
<feature type="non-terminal residue" evidence="2">
    <location>
        <position position="742"/>
    </location>
</feature>
<evidence type="ECO:0000259" key="1">
    <source>
        <dbReference type="Pfam" id="PF24346"/>
    </source>
</evidence>
<dbReference type="InterPro" id="IPR047589">
    <property type="entry name" value="DUF11_rpt"/>
</dbReference>
<dbReference type="InterPro" id="IPR051172">
    <property type="entry name" value="Chlamydia_OmcB"/>
</dbReference>
<protein>
    <submittedName>
        <fullName evidence="2">DUF11 domain-containing protein</fullName>
    </submittedName>
</protein>
<dbReference type="Pfam" id="PF24346">
    <property type="entry name" value="DUF7507"/>
    <property type="match status" value="1"/>
</dbReference>
<evidence type="ECO:0000313" key="2">
    <source>
        <dbReference type="EMBL" id="TXE08112.1"/>
    </source>
</evidence>
<comment type="caution">
    <text evidence="2">The sequence shown here is derived from an EMBL/GenBank/DDBJ whole genome shotgun (WGS) entry which is preliminary data.</text>
</comment>
<dbReference type="GO" id="GO:0005509">
    <property type="term" value="F:calcium ion binding"/>
    <property type="evidence" value="ECO:0007669"/>
    <property type="project" value="InterPro"/>
</dbReference>
<dbReference type="Gene3D" id="4.10.1080.10">
    <property type="entry name" value="TSP type-3 repeat"/>
    <property type="match status" value="1"/>
</dbReference>
<sequence length="742" mass="77840">MITTNTHHLTKRKNLKVFFLFMVLIFVFLTKSYSQTTGVWSQSGPGGEWQAQAGSVYVRLVSIDNITQIQTETMGCAGAYSDTSVDNNPSLRLTANVNASGVIDGNLQFAFFDGPLSTTLVPVNTPIIHVDRVGGSLGSPGNTLSNSGLFTLTNGTWSELSQNGVHLESTASTFYRTTGTLLTEPPSTECGVSTNGTAAGSFQLNGAYTTIIIDASQAPGGPDGGDAIEFVFTGISPSNPNLQVTKTSSTNNDVSVGQTISYDIEIENTGSVRANNIRVTDILPSGVTYIPGSANSTYYTDVYTPGSFSYTMTPSNQTFNSTGLTQTYVVTNADIPSNAILTGYSYDVTVSTTDWLSEIYMIANYPGGGSVTAAPFGGNVSGSNVNQTGTGTINGSPSALGNYTFFWDDPNDFGVNTVNNATFTINYVVPSRSQVTNSVNAPANMIVESDAVNLLPGETMTVTLDISVDSGAAGTTITNTANLDADYFGGVSDTVSNNVLPDPCNPLTSGNPDFDGDGVSDICDLDDDNDGILDADECTESALINDSFEDYNVSDAVVTYGIAPNRSFQFDQANVNGWSTTAADGRIEIWESGHNGGDPAPTPSFDGGSHAEINATSDAQLYQDVATTPGSIITWSIWHRGRRGTDEANVLIGPAGGTLVVQQLMSSDNTAWVNYTGTYTVPAGQTTTRFGFESVSTAGGGIATGNFIDLFSVTICPDTDGDGISNQLDNDSDGDGCFDALE</sequence>
<dbReference type="Gene3D" id="2.60.120.260">
    <property type="entry name" value="Galactose-binding domain-like"/>
    <property type="match status" value="1"/>
</dbReference>
<dbReference type="PANTHER" id="PTHR34819">
    <property type="entry name" value="LARGE CYSTEINE-RICH PERIPLASMIC PROTEIN OMCB"/>
    <property type="match status" value="1"/>
</dbReference>
<gene>
    <name evidence="2" type="ORF">FUA26_12020</name>
</gene>